<keyword evidence="1 2" id="KW-0732">Signal</keyword>
<feature type="chain" id="PRO_5046217218" evidence="2">
    <location>
        <begin position="26"/>
        <end position="392"/>
    </location>
</feature>
<organism evidence="4 5">
    <name type="scientific">Haloferula helveola</name>
    <dbReference type="NCBI Taxonomy" id="490095"/>
    <lineage>
        <taxon>Bacteria</taxon>
        <taxon>Pseudomonadati</taxon>
        <taxon>Verrucomicrobiota</taxon>
        <taxon>Verrucomicrobiia</taxon>
        <taxon>Verrucomicrobiales</taxon>
        <taxon>Verrucomicrobiaceae</taxon>
        <taxon>Haloferula</taxon>
    </lineage>
</organism>
<dbReference type="Pfam" id="PF22301">
    <property type="entry name" value="AUDH_beta_propeller"/>
    <property type="match status" value="1"/>
</dbReference>
<keyword evidence="5" id="KW-1185">Reference proteome</keyword>
<evidence type="ECO:0000256" key="1">
    <source>
        <dbReference type="ARBA" id="ARBA00022729"/>
    </source>
</evidence>
<evidence type="ECO:0000313" key="5">
    <source>
        <dbReference type="Proteomes" id="UP001374893"/>
    </source>
</evidence>
<evidence type="ECO:0000256" key="2">
    <source>
        <dbReference type="SAM" id="SignalP"/>
    </source>
</evidence>
<feature type="domain" description="Aldos-2-ulose dehydratase beta-propeller" evidence="3">
    <location>
        <begin position="121"/>
        <end position="278"/>
    </location>
</feature>
<dbReference type="PANTHER" id="PTHR44103">
    <property type="entry name" value="PROPROTEIN CONVERTASE P"/>
    <property type="match status" value="1"/>
</dbReference>
<dbReference type="Gene3D" id="2.130.10.130">
    <property type="entry name" value="Integrin alpha, N-terminal"/>
    <property type="match status" value="1"/>
</dbReference>
<dbReference type="PANTHER" id="PTHR44103:SF1">
    <property type="entry name" value="PROPROTEIN CONVERTASE P"/>
    <property type="match status" value="1"/>
</dbReference>
<dbReference type="SUPFAM" id="SSF69318">
    <property type="entry name" value="Integrin alpha N-terminal domain"/>
    <property type="match status" value="1"/>
</dbReference>
<dbReference type="Proteomes" id="UP001374893">
    <property type="component" value="Chromosome"/>
</dbReference>
<dbReference type="InterPro" id="IPR054583">
    <property type="entry name" value="Beta-prop_AUDH"/>
</dbReference>
<proteinExistence type="predicted"/>
<accession>A0ABM7RDL8</accession>
<sequence>MRNRVMRVLCPFIVIAVALSARGNAEIPPAAFRAQTLDAELGIGYGLSVADIDGDGKLDIVLVDAKETVWYRNPEWTKHRMTGHLTRRDHVCVAACDIDDDNKAEVAVGAEWNPGDTKNSGAVFTLTAPGDPTKEWTAQKQHHEPTVHRMHWVNDASGCYLAVLPLHGCDNVNAEGDGILFLGYEPAADPAAKWSTFLLNDSFHLAHNFDVVSWTKGAGDSMLVASKEGVSLVRGREGKGTLRLTTKGAGEVRLGELEEGRRFIAAVEPFHGNSVVVYPSPAEGQAWDSGRVVVDDSLAEGHALACADLLGLGYDQVVAGWRKPNAEKKVGIRLYVPDSHDGTSWKRHAVIDDNTMACEDLKVADLNSDGKPDIIAAGRATRNLVVYWNERD</sequence>
<dbReference type="InterPro" id="IPR028994">
    <property type="entry name" value="Integrin_alpha_N"/>
</dbReference>
<gene>
    <name evidence="4" type="ORF">HAHE_13710</name>
</gene>
<dbReference type="Pfam" id="PF13517">
    <property type="entry name" value="FG-GAP_3"/>
    <property type="match status" value="1"/>
</dbReference>
<dbReference type="InterPro" id="IPR013517">
    <property type="entry name" value="FG-GAP"/>
</dbReference>
<feature type="signal peptide" evidence="2">
    <location>
        <begin position="1"/>
        <end position="25"/>
    </location>
</feature>
<reference evidence="4 5" key="1">
    <citation type="submission" date="2021-06" db="EMBL/GenBank/DDBJ databases">
        <title>Complete genome of Haloferula helveola possessing various polysaccharide degrading enzymes.</title>
        <authorList>
            <person name="Takami H."/>
            <person name="Huang C."/>
            <person name="Hamasaki K."/>
        </authorList>
    </citation>
    <scope>NUCLEOTIDE SEQUENCE [LARGE SCALE GENOMIC DNA]</scope>
    <source>
        <strain evidence="4 5">CN-1</strain>
    </source>
</reference>
<dbReference type="EMBL" id="AP024702">
    <property type="protein sequence ID" value="BCX47463.1"/>
    <property type="molecule type" value="Genomic_DNA"/>
</dbReference>
<evidence type="ECO:0000313" key="4">
    <source>
        <dbReference type="EMBL" id="BCX47463.1"/>
    </source>
</evidence>
<name>A0ABM7RDL8_9BACT</name>
<protein>
    <submittedName>
        <fullName evidence="4">FG-GAP repeat protein</fullName>
    </submittedName>
</protein>
<evidence type="ECO:0000259" key="3">
    <source>
        <dbReference type="Pfam" id="PF22301"/>
    </source>
</evidence>